<gene>
    <name evidence="1" type="ORF">E0E05_10235</name>
</gene>
<dbReference type="AlphaFoldDB" id="A0A4V1A405"/>
<protein>
    <submittedName>
        <fullName evidence="1">Uncharacterized protein</fullName>
    </submittedName>
</protein>
<proteinExistence type="predicted"/>
<dbReference type="Proteomes" id="UP000293719">
    <property type="component" value="Chromosome"/>
</dbReference>
<organism evidence="1 2">
    <name type="scientific">Roseitalea porphyridii</name>
    <dbReference type="NCBI Taxonomy" id="1852022"/>
    <lineage>
        <taxon>Bacteria</taxon>
        <taxon>Pseudomonadati</taxon>
        <taxon>Pseudomonadota</taxon>
        <taxon>Alphaproteobacteria</taxon>
        <taxon>Hyphomicrobiales</taxon>
        <taxon>Ahrensiaceae</taxon>
        <taxon>Roseitalea</taxon>
    </lineage>
</organism>
<sequence>MNELDERLYEVFDTYAHWFNMIYEDSLFRIEERESADLNVGGGFDRPTYGPSFNLFYADKKFGEVGVSRDLLSDSNDAASLDCEIRNAVFLGFNDVHDILYTLHSTIARREEIEMRTSIDRAMQACVWNQIAFPDLSASVHLSVNGSYVTVAEVQSEMRSGE</sequence>
<accession>A0A4V1A405</accession>
<keyword evidence="2" id="KW-1185">Reference proteome</keyword>
<dbReference type="RefSeq" id="WP_131616619.1">
    <property type="nucleotide sequence ID" value="NZ_CP036532.1"/>
</dbReference>
<dbReference type="KEGG" id="rpod:E0E05_10235"/>
<reference evidence="1 2" key="1">
    <citation type="journal article" date="2017" name="Int. J. Syst. Evol. Microbiol.">
        <title>Roseitalea porphyridii gen. nov., sp. nov., isolated from a red alga, and reclassification of Hoeflea suaedae Chung et al. 2013 as Pseudohoeflea suaedae gen. nov., comb. nov.</title>
        <authorList>
            <person name="Hyeon J.W."/>
            <person name="Jeong S.E."/>
            <person name="Baek K."/>
            <person name="Jeon C.O."/>
        </authorList>
    </citation>
    <scope>NUCLEOTIDE SEQUENCE [LARGE SCALE GENOMIC DNA]</scope>
    <source>
        <strain evidence="1 2">MA7-20</strain>
    </source>
</reference>
<evidence type="ECO:0000313" key="1">
    <source>
        <dbReference type="EMBL" id="QBK30938.1"/>
    </source>
</evidence>
<dbReference type="GeneID" id="90767675"/>
<evidence type="ECO:0000313" key="2">
    <source>
        <dbReference type="Proteomes" id="UP000293719"/>
    </source>
</evidence>
<name>A0A4V1A405_9HYPH</name>
<dbReference type="EMBL" id="CP036532">
    <property type="protein sequence ID" value="QBK30938.1"/>
    <property type="molecule type" value="Genomic_DNA"/>
</dbReference>